<proteinExistence type="predicted"/>
<sequence>MPITEVIESLNNSPEELKALFSQEYAKKERIFPRGSRSRNTDVEGLVGEEELDKYEHKTVMMTPLDLVFQHDDGPRPDPTAQEKPIIQAPTSIVDHELPPLMDSLQSPAFDSMIALRDHVTTVVDLDVAMGKLSIDIPSAALGKTSWNSIGSALLGMSDAFGRGFLSGASSSTSPQSTGASASLARILSEGK</sequence>
<dbReference type="RefSeq" id="XP_070919938.1">
    <property type="nucleotide sequence ID" value="XM_071063837.1"/>
</dbReference>
<name>A0ABQ0GKE0_9PEZI</name>
<protein>
    <submittedName>
        <fullName evidence="2">Uncharacterized protein</fullName>
    </submittedName>
</protein>
<reference evidence="2 3" key="1">
    <citation type="submission" date="2024-09" db="EMBL/GenBank/DDBJ databases">
        <title>Itraconazole resistance in Madurella fahalii resulting from another homologue of gene encoding cytochrome P450 14-alpha sterol demethylase (CYP51).</title>
        <authorList>
            <person name="Yoshioka I."/>
            <person name="Fahal A.H."/>
            <person name="Kaneko S."/>
            <person name="Yaguchi T."/>
        </authorList>
    </citation>
    <scope>NUCLEOTIDE SEQUENCE [LARGE SCALE GENOMIC DNA]</scope>
    <source>
        <strain evidence="2 3">IFM 68171</strain>
    </source>
</reference>
<feature type="compositionally biased region" description="Low complexity" evidence="1">
    <location>
        <begin position="168"/>
        <end position="183"/>
    </location>
</feature>
<dbReference type="EMBL" id="BAAFSV010000004">
    <property type="protein sequence ID" value="GAB1318207.1"/>
    <property type="molecule type" value="Genomic_DNA"/>
</dbReference>
<dbReference type="GeneID" id="98179160"/>
<comment type="caution">
    <text evidence="2">The sequence shown here is derived from an EMBL/GenBank/DDBJ whole genome shotgun (WGS) entry which is preliminary data.</text>
</comment>
<evidence type="ECO:0000313" key="3">
    <source>
        <dbReference type="Proteomes" id="UP001628179"/>
    </source>
</evidence>
<feature type="region of interest" description="Disordered" evidence="1">
    <location>
        <begin position="168"/>
        <end position="192"/>
    </location>
</feature>
<evidence type="ECO:0000256" key="1">
    <source>
        <dbReference type="SAM" id="MobiDB-lite"/>
    </source>
</evidence>
<evidence type="ECO:0000313" key="2">
    <source>
        <dbReference type="EMBL" id="GAB1318207.1"/>
    </source>
</evidence>
<organism evidence="2 3">
    <name type="scientific">Madurella fahalii</name>
    <dbReference type="NCBI Taxonomy" id="1157608"/>
    <lineage>
        <taxon>Eukaryota</taxon>
        <taxon>Fungi</taxon>
        <taxon>Dikarya</taxon>
        <taxon>Ascomycota</taxon>
        <taxon>Pezizomycotina</taxon>
        <taxon>Sordariomycetes</taxon>
        <taxon>Sordariomycetidae</taxon>
        <taxon>Sordariales</taxon>
        <taxon>Sordariales incertae sedis</taxon>
        <taxon>Madurella</taxon>
    </lineage>
</organism>
<dbReference type="Proteomes" id="UP001628179">
    <property type="component" value="Unassembled WGS sequence"/>
</dbReference>
<accession>A0ABQ0GKE0</accession>
<keyword evidence="3" id="KW-1185">Reference proteome</keyword>
<gene>
    <name evidence="2" type="ORF">MFIFM68171_08417</name>
</gene>